<comment type="catalytic activity">
    <reaction evidence="9">
        <text>D-glucose 6-phosphate + NADP(+) = 6-phospho-D-glucono-1,5-lactone + NADPH + H(+)</text>
        <dbReference type="Rhea" id="RHEA:15841"/>
        <dbReference type="ChEBI" id="CHEBI:15378"/>
        <dbReference type="ChEBI" id="CHEBI:57783"/>
        <dbReference type="ChEBI" id="CHEBI:57955"/>
        <dbReference type="ChEBI" id="CHEBI:58349"/>
        <dbReference type="ChEBI" id="CHEBI:61548"/>
        <dbReference type="EC" id="1.1.1.49"/>
    </reaction>
</comment>
<dbReference type="GO" id="GO:0004345">
    <property type="term" value="F:glucose-6-phosphate dehydrogenase activity"/>
    <property type="evidence" value="ECO:0007669"/>
    <property type="project" value="UniProtKB-EC"/>
</dbReference>
<evidence type="ECO:0000313" key="12">
    <source>
        <dbReference type="EMBL" id="KAF5368801.1"/>
    </source>
</evidence>
<feature type="domain" description="Glucose-6-phosphate dehydrogenase NAD-binding" evidence="10">
    <location>
        <begin position="13"/>
        <end position="193"/>
    </location>
</feature>
<organism evidence="12 13">
    <name type="scientific">Collybiopsis confluens</name>
    <dbReference type="NCBI Taxonomy" id="2823264"/>
    <lineage>
        <taxon>Eukaryota</taxon>
        <taxon>Fungi</taxon>
        <taxon>Dikarya</taxon>
        <taxon>Basidiomycota</taxon>
        <taxon>Agaricomycotina</taxon>
        <taxon>Agaricomycetes</taxon>
        <taxon>Agaricomycetidae</taxon>
        <taxon>Agaricales</taxon>
        <taxon>Marasmiineae</taxon>
        <taxon>Omphalotaceae</taxon>
        <taxon>Collybiopsis</taxon>
    </lineage>
</organism>
<evidence type="ECO:0000256" key="8">
    <source>
        <dbReference type="ARBA" id="ARBA00023277"/>
    </source>
</evidence>
<evidence type="ECO:0000313" key="13">
    <source>
        <dbReference type="Proteomes" id="UP000518752"/>
    </source>
</evidence>
<gene>
    <name evidence="12" type="ORF">D9757_012274</name>
</gene>
<comment type="similarity">
    <text evidence="2 9">Belongs to the glucose-6-phosphate dehydrogenase family.</text>
</comment>
<dbReference type="GO" id="GO:0005829">
    <property type="term" value="C:cytosol"/>
    <property type="evidence" value="ECO:0007669"/>
    <property type="project" value="TreeGrafter"/>
</dbReference>
<evidence type="ECO:0000256" key="3">
    <source>
        <dbReference type="ARBA" id="ARBA00013019"/>
    </source>
</evidence>
<evidence type="ECO:0000259" key="10">
    <source>
        <dbReference type="Pfam" id="PF00479"/>
    </source>
</evidence>
<dbReference type="Gene3D" id="3.40.50.720">
    <property type="entry name" value="NAD(P)-binding Rossmann-like Domain"/>
    <property type="match status" value="1"/>
</dbReference>
<dbReference type="PIRSF" id="PIRSF000110">
    <property type="entry name" value="G6PD"/>
    <property type="match status" value="1"/>
</dbReference>
<dbReference type="NCBIfam" id="TIGR00871">
    <property type="entry name" value="zwf"/>
    <property type="match status" value="1"/>
</dbReference>
<keyword evidence="8 9" id="KW-0119">Carbohydrate metabolism</keyword>
<dbReference type="PANTHER" id="PTHR23429">
    <property type="entry name" value="GLUCOSE-6-PHOSPHATE 1-DEHYDROGENASE G6PD"/>
    <property type="match status" value="1"/>
</dbReference>
<keyword evidence="7 9" id="KW-0560">Oxidoreductase</keyword>
<dbReference type="Gene3D" id="3.30.360.10">
    <property type="entry name" value="Dihydrodipicolinate Reductase, domain 2"/>
    <property type="match status" value="1"/>
</dbReference>
<evidence type="ECO:0000256" key="9">
    <source>
        <dbReference type="RuleBase" id="RU362120"/>
    </source>
</evidence>
<dbReference type="Pfam" id="PF02781">
    <property type="entry name" value="G6PD_C"/>
    <property type="match status" value="1"/>
</dbReference>
<evidence type="ECO:0000256" key="6">
    <source>
        <dbReference type="ARBA" id="ARBA00022857"/>
    </source>
</evidence>
<dbReference type="InterPro" id="IPR019796">
    <property type="entry name" value="G6P_DH_AS"/>
</dbReference>
<dbReference type="PROSITE" id="PS00069">
    <property type="entry name" value="G6P_DEHYDROGENASE"/>
    <property type="match status" value="1"/>
</dbReference>
<evidence type="ECO:0000256" key="4">
    <source>
        <dbReference type="ARBA" id="ARBA00020444"/>
    </source>
</evidence>
<dbReference type="GO" id="GO:0009051">
    <property type="term" value="P:pentose-phosphate shunt, oxidative branch"/>
    <property type="evidence" value="ECO:0007669"/>
    <property type="project" value="TreeGrafter"/>
</dbReference>
<sequence>MPESQITKNTIFVVAGASGDLAKKLVYPAFFSLFHRGYLPQPTYIVGYARSIIDHETFLNQVTENIPKPADDPTFPAKLERFKAILSYQAGSYDDPAKFQELNIYLESLESNYSGSERNRIFYLALPSTAFVQVAENLKKNVYTSHGTNRLIVEKPIGSDLESALELVHAISQYWTEDETFRIDHYLGKEIIKAIPVLRFANSVTSGFWDSKLISNVQITLNESFGTEGRGGYYDTAGVIRDVIQNHLCQVFSLLAMERPSQLNPTEIINEKVKLLQATQPVNPENVLLGQYIGYLDDPGVPKDSLTATYAANVLLINNDRWYGVPFILRSGKALNETLVEVRIQYKDAPGSLFGNNPRSELIMRIQPNEAISIKLNIKSPGFDSGVVPAELKLNYKAAFPDVFIPGAYEVLIRDVLNGDHATFVRNDELEAAWKIFTPILHYIDGKTNDPRPVPTKYEFGSQGPPELAEFLAAFDATRV</sequence>
<protein>
    <recommendedName>
        <fullName evidence="4 9">Glucose-6-phosphate 1-dehydrogenase</fullName>
        <ecNumber evidence="3 9">1.1.1.49</ecNumber>
    </recommendedName>
</protein>
<keyword evidence="6 9" id="KW-0521">NADP</keyword>
<dbReference type="PRINTS" id="PR00079">
    <property type="entry name" value="G6PDHDRGNASE"/>
</dbReference>
<proteinExistence type="inferred from homology"/>
<feature type="domain" description="Glucose-6-phosphate dehydrogenase C-terminal" evidence="11">
    <location>
        <begin position="197"/>
        <end position="473"/>
    </location>
</feature>
<dbReference type="EC" id="1.1.1.49" evidence="3 9"/>
<comment type="pathway">
    <text evidence="1 9">Carbohydrate degradation; pentose phosphate pathway; D-ribulose 5-phosphate from D-glucose 6-phosphate (oxidative stage): step 1/3.</text>
</comment>
<dbReference type="SUPFAM" id="SSF55347">
    <property type="entry name" value="Glyceraldehyde-3-phosphate dehydrogenase-like, C-terminal domain"/>
    <property type="match status" value="1"/>
</dbReference>
<dbReference type="Proteomes" id="UP000518752">
    <property type="component" value="Unassembled WGS sequence"/>
</dbReference>
<evidence type="ECO:0000256" key="2">
    <source>
        <dbReference type="ARBA" id="ARBA00009975"/>
    </source>
</evidence>
<dbReference type="InterPro" id="IPR022675">
    <property type="entry name" value="G6P_DH_C"/>
</dbReference>
<evidence type="ECO:0000256" key="5">
    <source>
        <dbReference type="ARBA" id="ARBA00022526"/>
    </source>
</evidence>
<dbReference type="GO" id="GO:0006006">
    <property type="term" value="P:glucose metabolic process"/>
    <property type="evidence" value="ECO:0007669"/>
    <property type="project" value="UniProtKB-KW"/>
</dbReference>
<dbReference type="InterPro" id="IPR036291">
    <property type="entry name" value="NAD(P)-bd_dom_sf"/>
</dbReference>
<evidence type="ECO:0000256" key="7">
    <source>
        <dbReference type="ARBA" id="ARBA00023002"/>
    </source>
</evidence>
<keyword evidence="5 9" id="KW-0313">Glucose metabolism</keyword>
<reference evidence="12 13" key="1">
    <citation type="journal article" date="2020" name="ISME J.">
        <title>Uncovering the hidden diversity of litter-decomposition mechanisms in mushroom-forming fungi.</title>
        <authorList>
            <person name="Floudas D."/>
            <person name="Bentzer J."/>
            <person name="Ahren D."/>
            <person name="Johansson T."/>
            <person name="Persson P."/>
            <person name="Tunlid A."/>
        </authorList>
    </citation>
    <scope>NUCLEOTIDE SEQUENCE [LARGE SCALE GENOMIC DNA]</scope>
    <source>
        <strain evidence="12 13">CBS 406.79</strain>
    </source>
</reference>
<dbReference type="InterPro" id="IPR001282">
    <property type="entry name" value="G6P_DH"/>
</dbReference>
<evidence type="ECO:0000259" key="11">
    <source>
        <dbReference type="Pfam" id="PF02781"/>
    </source>
</evidence>
<dbReference type="HAMAP" id="MF_00966">
    <property type="entry name" value="G6PD"/>
    <property type="match status" value="1"/>
</dbReference>
<comment type="function">
    <text evidence="9">Catalyzes the rate-limiting step of the oxidative pentose-phosphate pathway, which represents a route for the dissimilation of carbohydrates besides glycolysis.</text>
</comment>
<evidence type="ECO:0000256" key="1">
    <source>
        <dbReference type="ARBA" id="ARBA00004937"/>
    </source>
</evidence>
<name>A0A8H5GPV8_9AGAR</name>
<dbReference type="AlphaFoldDB" id="A0A8H5GPV8"/>
<keyword evidence="13" id="KW-1185">Reference proteome</keyword>
<dbReference type="SUPFAM" id="SSF51735">
    <property type="entry name" value="NAD(P)-binding Rossmann-fold domains"/>
    <property type="match status" value="1"/>
</dbReference>
<dbReference type="InterPro" id="IPR022674">
    <property type="entry name" value="G6P_DH_NAD-bd"/>
</dbReference>
<dbReference type="Pfam" id="PF00479">
    <property type="entry name" value="G6PD_N"/>
    <property type="match status" value="1"/>
</dbReference>
<dbReference type="UniPathway" id="UPA00115">
    <property type="reaction ID" value="UER00408"/>
</dbReference>
<dbReference type="GO" id="GO:0050661">
    <property type="term" value="F:NADP binding"/>
    <property type="evidence" value="ECO:0007669"/>
    <property type="project" value="InterPro"/>
</dbReference>
<dbReference type="PANTHER" id="PTHR23429:SF0">
    <property type="entry name" value="GLUCOSE-6-PHOSPHATE 1-DEHYDROGENASE"/>
    <property type="match status" value="1"/>
</dbReference>
<accession>A0A8H5GPV8</accession>
<comment type="caution">
    <text evidence="12">The sequence shown here is derived from an EMBL/GenBank/DDBJ whole genome shotgun (WGS) entry which is preliminary data.</text>
</comment>
<dbReference type="EMBL" id="JAACJN010000131">
    <property type="protein sequence ID" value="KAF5368801.1"/>
    <property type="molecule type" value="Genomic_DNA"/>
</dbReference>
<dbReference type="OrthoDB" id="60984at2759"/>